<sequence>MIEIKKGVEKGLKIIFLTIPTTSQKLNLSKDIDGILMRNPEAMLSDVAFETLKIYLQVTSSKDWFFPGQKVDSHITTRTEQKIFDDAIKKAKFIMIEILS</sequence>
<accession>A0AC61SCQ8</accession>
<evidence type="ECO:0000313" key="2">
    <source>
        <dbReference type="Proteomes" id="UP000315423"/>
    </source>
</evidence>
<gene>
    <name evidence="1" type="ORF">C5S46_00825</name>
</gene>
<proteinExistence type="predicted"/>
<dbReference type="EMBL" id="QYBA01000025">
    <property type="protein sequence ID" value="TKY92400.1"/>
    <property type="molecule type" value="Genomic_DNA"/>
</dbReference>
<protein>
    <submittedName>
        <fullName evidence="1">Uncharacterized protein</fullName>
    </submittedName>
</protein>
<organism evidence="1 2">
    <name type="scientific">Candidatus Methanomarinus sp</name>
    <dbReference type="NCBI Taxonomy" id="3386244"/>
    <lineage>
        <taxon>Archaea</taxon>
        <taxon>Methanobacteriati</taxon>
        <taxon>Methanobacteriota</taxon>
        <taxon>Stenosarchaea group</taxon>
        <taxon>Methanomicrobia</taxon>
        <taxon>Methanosarcinales</taxon>
        <taxon>ANME-2 cluster</taxon>
        <taxon>Candidatus Methanocomedenaceae</taxon>
        <taxon>Candidatus Methanomarinus</taxon>
    </lineage>
</organism>
<comment type="caution">
    <text evidence="1">The sequence shown here is derived from an EMBL/GenBank/DDBJ whole genome shotgun (WGS) entry which is preliminary data.</text>
</comment>
<reference evidence="1" key="1">
    <citation type="submission" date="2018-09" db="EMBL/GenBank/DDBJ databases">
        <title>A genomic encyclopedia of anaerobic methanotrophic archaea.</title>
        <authorList>
            <person name="Skennerton C.T."/>
            <person name="Chadwick G.L."/>
            <person name="Laso-Perez R."/>
            <person name="Leu A.O."/>
            <person name="Speth D.R."/>
            <person name="Yu H."/>
            <person name="Morgan-Lang C."/>
            <person name="Hatzenpichler R."/>
            <person name="Goudeau D."/>
            <person name="Malmstrom R."/>
            <person name="Woyke T."/>
            <person name="Hallam S."/>
            <person name="Tyson G.W."/>
            <person name="Wegener G."/>
            <person name="Boetius A."/>
            <person name="Orphan V.J."/>
        </authorList>
    </citation>
    <scope>NUCLEOTIDE SEQUENCE</scope>
    <source>
        <strain evidence="1">CONS3730D10UFb2</strain>
    </source>
</reference>
<evidence type="ECO:0000313" key="1">
    <source>
        <dbReference type="EMBL" id="TKY92400.1"/>
    </source>
</evidence>
<dbReference type="Proteomes" id="UP000315423">
    <property type="component" value="Unassembled WGS sequence"/>
</dbReference>
<name>A0AC61SCQ8_9EURY</name>